<dbReference type="PANTHER" id="PTHR47345">
    <property type="entry name" value="CUT9-INTERACTING PROTEIN SCN1"/>
    <property type="match status" value="1"/>
</dbReference>
<dbReference type="AlphaFoldDB" id="A0A1L0BVT5"/>
<feature type="binding site" evidence="1">
    <location>
        <position position="133"/>
    </location>
    <ligand>
        <name>a divalent metal cation</name>
        <dbReference type="ChEBI" id="CHEBI:60240"/>
        <label>1</label>
    </ligand>
</feature>
<dbReference type="Proteomes" id="UP000182259">
    <property type="component" value="Chromosome III"/>
</dbReference>
<accession>A0A1L0BVT5</accession>
<dbReference type="SUPFAM" id="SSF51556">
    <property type="entry name" value="Metallo-dependent hydrolases"/>
    <property type="match status" value="1"/>
</dbReference>
<evidence type="ECO:0000313" key="2">
    <source>
        <dbReference type="EMBL" id="SGZ54442.1"/>
    </source>
</evidence>
<dbReference type="Gene3D" id="3.20.20.140">
    <property type="entry name" value="Metal-dependent hydrolases"/>
    <property type="match status" value="1"/>
</dbReference>
<feature type="binding site" evidence="1">
    <location>
        <position position="9"/>
    </location>
    <ligand>
        <name>a divalent metal cation</name>
        <dbReference type="ChEBI" id="CHEBI:60240"/>
        <label>1</label>
    </ligand>
</feature>
<proteinExistence type="predicted"/>
<dbReference type="InterPro" id="IPR053044">
    <property type="entry name" value="Metallo-hydrolase/TatD-type"/>
</dbReference>
<dbReference type="Pfam" id="PF01026">
    <property type="entry name" value="TatD_DNase"/>
    <property type="match status" value="1"/>
</dbReference>
<dbReference type="EMBL" id="LT635766">
    <property type="protein sequence ID" value="SGZ54442.1"/>
    <property type="molecule type" value="Genomic_DNA"/>
</dbReference>
<keyword evidence="1" id="KW-0479">Metal-binding</keyword>
<dbReference type="InterPro" id="IPR032466">
    <property type="entry name" value="Metal_Hydrolase"/>
</dbReference>
<dbReference type="GO" id="GO:0046872">
    <property type="term" value="F:metal ion binding"/>
    <property type="evidence" value="ECO:0007669"/>
    <property type="project" value="UniProtKB-KW"/>
</dbReference>
<organism evidence="2 3">
    <name type="scientific">Sungouiella intermedia</name>
    <dbReference type="NCBI Taxonomy" id="45354"/>
    <lineage>
        <taxon>Eukaryota</taxon>
        <taxon>Fungi</taxon>
        <taxon>Dikarya</taxon>
        <taxon>Ascomycota</taxon>
        <taxon>Saccharomycotina</taxon>
        <taxon>Pichiomycetes</taxon>
        <taxon>Metschnikowiaceae</taxon>
        <taxon>Sungouiella</taxon>
    </lineage>
</organism>
<dbReference type="PANTHER" id="PTHR47345:SF1">
    <property type="entry name" value="CUT9-INTERACTING PROTEIN SCN1"/>
    <property type="match status" value="1"/>
</dbReference>
<feature type="binding site" evidence="1">
    <location>
        <position position="7"/>
    </location>
    <ligand>
        <name>a divalent metal cation</name>
        <dbReference type="ChEBI" id="CHEBI:60240"/>
        <label>1</label>
    </ligand>
</feature>
<dbReference type="InterPro" id="IPR001130">
    <property type="entry name" value="TatD-like"/>
</dbReference>
<feature type="binding site" evidence="1">
    <location>
        <position position="273"/>
    </location>
    <ligand>
        <name>a divalent metal cation</name>
        <dbReference type="ChEBI" id="CHEBI:60240"/>
        <label>1</label>
    </ligand>
</feature>
<evidence type="ECO:0000313" key="3">
    <source>
        <dbReference type="Proteomes" id="UP000182259"/>
    </source>
</evidence>
<dbReference type="PIRSF" id="PIRSF005902">
    <property type="entry name" value="DNase_TatD"/>
    <property type="match status" value="1"/>
</dbReference>
<sequence>MKLSDTHCHVGVDATVQQVEDIAGAINSQPSVESRHFHLMCTNHWDLDVISQLATFSESVVPYMGIHPWYSHLYRIDSTLDKKAHYELCLEPGPSAELLAVLPEPVDLDVHLHKIQQLAEKYDVSNKPYGIGEIGLDKVFRVPSNGFFGNQKNVEDVVLTKSKVAMDHQKQVFTRQLDLANLLSKQVSLHCVRAHGPFFDIVTKGYPDIPNVILHSYTGSVDQAKSWMREFSKQKRNLRFSFSNYINASEPKEDSLRDLVKLLDDSQILIESDMPVDKFFLEDGEKMEDYFSQLKNVGRVICESKEWEIEMGMAQLHQNALQLTAK</sequence>
<feature type="binding site" evidence="1">
    <location>
        <position position="215"/>
    </location>
    <ligand>
        <name>a divalent metal cation</name>
        <dbReference type="ChEBI" id="CHEBI:60240"/>
        <label>2</label>
    </ligand>
</feature>
<name>A0A1L0BVT5_9ASCO</name>
<protein>
    <submittedName>
        <fullName evidence="2">CIC11C00000005591</fullName>
    </submittedName>
</protein>
<evidence type="ECO:0000256" key="1">
    <source>
        <dbReference type="PIRSR" id="PIRSR005902-1"/>
    </source>
</evidence>
<reference evidence="3" key="1">
    <citation type="submission" date="2016-10" db="EMBL/GenBank/DDBJ databases">
        <authorList>
            <person name="Geijer C."/>
            <person name="Jareborg N."/>
            <person name="Dainat J."/>
        </authorList>
    </citation>
    <scope>NUCLEOTIDE SEQUENCE [LARGE SCALE GENOMIC DNA]</scope>
    <source>
        <strain evidence="3">PYCC 4715</strain>
    </source>
</reference>
<gene>
    <name evidence="2" type="ORF">SAMEA4029009_CIC11G00000005591</name>
</gene>
<feature type="binding site" evidence="1">
    <location>
        <position position="190"/>
    </location>
    <ligand>
        <name>a divalent metal cation</name>
        <dbReference type="ChEBI" id="CHEBI:60240"/>
        <label>2</label>
    </ligand>
</feature>
<dbReference type="GO" id="GO:0016788">
    <property type="term" value="F:hydrolase activity, acting on ester bonds"/>
    <property type="evidence" value="ECO:0007669"/>
    <property type="project" value="InterPro"/>
</dbReference>